<dbReference type="PANTHER" id="PTHR43146">
    <property type="entry name" value="CANCER-RELATED NUCLEOSIDE-TRIPHOSPHATASE"/>
    <property type="match status" value="1"/>
</dbReference>
<dbReference type="InterPro" id="IPR004948">
    <property type="entry name" value="Nuc-triphosphatase_THEP1"/>
</dbReference>
<organism evidence="4 5">
    <name type="scientific">Paenibacillus solisilvae</name>
    <dbReference type="NCBI Taxonomy" id="2486751"/>
    <lineage>
        <taxon>Bacteria</taxon>
        <taxon>Bacillati</taxon>
        <taxon>Bacillota</taxon>
        <taxon>Bacilli</taxon>
        <taxon>Bacillales</taxon>
        <taxon>Paenibacillaceae</taxon>
        <taxon>Paenibacillus</taxon>
    </lineage>
</organism>
<dbReference type="Proteomes" id="UP001596047">
    <property type="component" value="Unassembled WGS sequence"/>
</dbReference>
<keyword evidence="1" id="KW-0547">Nucleotide-binding</keyword>
<dbReference type="EMBL" id="JBHSOW010000134">
    <property type="protein sequence ID" value="MFC5653706.1"/>
    <property type="molecule type" value="Genomic_DNA"/>
</dbReference>
<evidence type="ECO:0000256" key="1">
    <source>
        <dbReference type="ARBA" id="ARBA00022741"/>
    </source>
</evidence>
<dbReference type="RefSeq" id="WP_379192546.1">
    <property type="nucleotide sequence ID" value="NZ_JBHSOW010000134.1"/>
</dbReference>
<comment type="caution">
    <text evidence="4">The sequence shown here is derived from an EMBL/GenBank/DDBJ whole genome shotgun (WGS) entry which is preliminary data.</text>
</comment>
<keyword evidence="5" id="KW-1185">Reference proteome</keyword>
<dbReference type="Gene3D" id="3.40.50.300">
    <property type="entry name" value="P-loop containing nucleotide triphosphate hydrolases"/>
    <property type="match status" value="1"/>
</dbReference>
<dbReference type="PANTHER" id="PTHR43146:SF1">
    <property type="entry name" value="CANCER-RELATED NUCLEOSIDE-TRIPHOSPHATASE"/>
    <property type="match status" value="1"/>
</dbReference>
<proteinExistence type="predicted"/>
<evidence type="ECO:0000256" key="3">
    <source>
        <dbReference type="ARBA" id="ARBA00022840"/>
    </source>
</evidence>
<dbReference type="SUPFAM" id="SSF52540">
    <property type="entry name" value="P-loop containing nucleoside triphosphate hydrolases"/>
    <property type="match status" value="1"/>
</dbReference>
<evidence type="ECO:0000256" key="2">
    <source>
        <dbReference type="ARBA" id="ARBA00022801"/>
    </source>
</evidence>
<accession>A0ABW0W684</accession>
<keyword evidence="2" id="KW-0378">Hydrolase</keyword>
<evidence type="ECO:0000313" key="4">
    <source>
        <dbReference type="EMBL" id="MFC5653706.1"/>
    </source>
</evidence>
<keyword evidence="3" id="KW-0067">ATP-binding</keyword>
<protein>
    <submittedName>
        <fullName evidence="4">Nucleoside-triphosphatase</fullName>
    </submittedName>
</protein>
<name>A0ABW0W684_9BACL</name>
<dbReference type="InterPro" id="IPR027417">
    <property type="entry name" value="P-loop_NTPase"/>
</dbReference>
<gene>
    <name evidence="4" type="ORF">ACFPYJ_32250</name>
</gene>
<sequence>MDQIFFLTGQPRMGKTTAIKEIINRIGPDHCGGFYTKEIRDTTNRVGFTCVTLSGKCQEIANVNSTSTARVGRYGVDIDSFEKIALRAVQDSLKLKKVTVIDEVGFMQMLSIPFQRMIHDIVSSARHIILGTVCVDRHPEIDKIKELPGIKLYSLNEENRNSITEAVTADIIKVMKREV</sequence>
<dbReference type="Pfam" id="PF03266">
    <property type="entry name" value="NTPase_1"/>
    <property type="match status" value="1"/>
</dbReference>
<evidence type="ECO:0000313" key="5">
    <source>
        <dbReference type="Proteomes" id="UP001596047"/>
    </source>
</evidence>
<reference evidence="5" key="1">
    <citation type="journal article" date="2019" name="Int. J. Syst. Evol. Microbiol.">
        <title>The Global Catalogue of Microorganisms (GCM) 10K type strain sequencing project: providing services to taxonomists for standard genome sequencing and annotation.</title>
        <authorList>
            <consortium name="The Broad Institute Genomics Platform"/>
            <consortium name="The Broad Institute Genome Sequencing Center for Infectious Disease"/>
            <person name="Wu L."/>
            <person name="Ma J."/>
        </authorList>
    </citation>
    <scope>NUCLEOTIDE SEQUENCE [LARGE SCALE GENOMIC DNA]</scope>
    <source>
        <strain evidence="5">CGMCC 1.3240</strain>
    </source>
</reference>